<proteinExistence type="inferred from homology"/>
<evidence type="ECO:0000256" key="3">
    <source>
        <dbReference type="ARBA" id="ARBA00022729"/>
    </source>
</evidence>
<protein>
    <submittedName>
        <fullName evidence="6">DctP family TRAP transporter solute-binding subunit</fullName>
    </submittedName>
</protein>
<dbReference type="CDD" id="cd13603">
    <property type="entry name" value="PBP2_TRAP_Siap_TeaA_like"/>
    <property type="match status" value="1"/>
</dbReference>
<dbReference type="EMBL" id="JAINVB010000001">
    <property type="protein sequence ID" value="MCK0085645.1"/>
    <property type="molecule type" value="Genomic_DNA"/>
</dbReference>
<dbReference type="Proteomes" id="UP001203136">
    <property type="component" value="Unassembled WGS sequence"/>
</dbReference>
<dbReference type="InterPro" id="IPR018389">
    <property type="entry name" value="DctP_fam"/>
</dbReference>
<gene>
    <name evidence="6" type="ORF">K5I21_07125</name>
</gene>
<dbReference type="Gene3D" id="3.40.190.170">
    <property type="entry name" value="Bacterial extracellular solute-binding protein, family 7"/>
    <property type="match status" value="1"/>
</dbReference>
<keyword evidence="2" id="KW-0813">Transport</keyword>
<feature type="compositionally biased region" description="Polar residues" evidence="4">
    <location>
        <begin position="37"/>
        <end position="50"/>
    </location>
</feature>
<dbReference type="NCBIfam" id="TIGR00787">
    <property type="entry name" value="dctP"/>
    <property type="match status" value="1"/>
</dbReference>
<dbReference type="SUPFAM" id="SSF53850">
    <property type="entry name" value="Periplasmic binding protein-like II"/>
    <property type="match status" value="1"/>
</dbReference>
<dbReference type="RefSeq" id="WP_024738084.1">
    <property type="nucleotide sequence ID" value="NZ_JADNAS010000060.1"/>
</dbReference>
<feature type="signal peptide" evidence="5">
    <location>
        <begin position="1"/>
        <end position="23"/>
    </location>
</feature>
<keyword evidence="3 5" id="KW-0732">Signal</keyword>
<comment type="caution">
    <text evidence="6">The sequence shown here is derived from an EMBL/GenBank/DDBJ whole genome shotgun (WGS) entry which is preliminary data.</text>
</comment>
<evidence type="ECO:0000256" key="2">
    <source>
        <dbReference type="ARBA" id="ARBA00022448"/>
    </source>
</evidence>
<reference evidence="6" key="1">
    <citation type="journal article" date="2022" name="Cell Host Microbe">
        <title>Colonization of the live biotherapeutic product VE303 and modulation of the microbiota and metabolites in healthy volunteers.</title>
        <authorList>
            <person name="Dsouza M."/>
            <person name="Menon R."/>
            <person name="Crossette E."/>
            <person name="Bhattarai S.K."/>
            <person name="Schneider J."/>
            <person name="Kim Y.G."/>
            <person name="Reddy S."/>
            <person name="Caballero S."/>
            <person name="Felix C."/>
            <person name="Cornacchione L."/>
            <person name="Hendrickson J."/>
            <person name="Watson A.R."/>
            <person name="Minot S.S."/>
            <person name="Greenfield N."/>
            <person name="Schopf L."/>
            <person name="Szabady R."/>
            <person name="Patarroyo J."/>
            <person name="Smith W."/>
            <person name="Harrison P."/>
            <person name="Kuijper E.J."/>
            <person name="Kelly C.P."/>
            <person name="Olle B."/>
            <person name="Bobilev D."/>
            <person name="Silber J.L."/>
            <person name="Bucci V."/>
            <person name="Roberts B."/>
            <person name="Faith J."/>
            <person name="Norman J.M."/>
        </authorList>
    </citation>
    <scope>NUCLEOTIDE SEQUENCE</scope>
    <source>
        <strain evidence="6">VE303-04</strain>
    </source>
</reference>
<evidence type="ECO:0000313" key="6">
    <source>
        <dbReference type="EMBL" id="MCK0085645.1"/>
    </source>
</evidence>
<evidence type="ECO:0000256" key="1">
    <source>
        <dbReference type="ARBA" id="ARBA00009023"/>
    </source>
</evidence>
<dbReference type="PROSITE" id="PS51257">
    <property type="entry name" value="PROKAR_LIPOPROTEIN"/>
    <property type="match status" value="1"/>
</dbReference>
<dbReference type="AlphaFoldDB" id="A0AAW5F269"/>
<dbReference type="NCBIfam" id="NF037995">
    <property type="entry name" value="TRAP_S1"/>
    <property type="match status" value="1"/>
</dbReference>
<feature type="region of interest" description="Disordered" evidence="4">
    <location>
        <begin position="28"/>
        <end position="55"/>
    </location>
</feature>
<dbReference type="PIRSF" id="PIRSF006470">
    <property type="entry name" value="DctB"/>
    <property type="match status" value="1"/>
</dbReference>
<dbReference type="InterPro" id="IPR038404">
    <property type="entry name" value="TRAP_DctP_sf"/>
</dbReference>
<dbReference type="PANTHER" id="PTHR33376:SF7">
    <property type="entry name" value="C4-DICARBOXYLATE-BINDING PROTEIN DCTB"/>
    <property type="match status" value="1"/>
</dbReference>
<evidence type="ECO:0000256" key="4">
    <source>
        <dbReference type="SAM" id="MobiDB-lite"/>
    </source>
</evidence>
<evidence type="ECO:0000313" key="7">
    <source>
        <dbReference type="Proteomes" id="UP001203136"/>
    </source>
</evidence>
<comment type="similarity">
    <text evidence="1">Belongs to the bacterial solute-binding protein 7 family.</text>
</comment>
<evidence type="ECO:0000256" key="5">
    <source>
        <dbReference type="SAM" id="SignalP"/>
    </source>
</evidence>
<organism evidence="6 7">
    <name type="scientific">Clostridium symbiosum</name>
    <name type="common">Bacteroides symbiosus</name>
    <dbReference type="NCBI Taxonomy" id="1512"/>
    <lineage>
        <taxon>Bacteria</taxon>
        <taxon>Bacillati</taxon>
        <taxon>Bacillota</taxon>
        <taxon>Clostridia</taxon>
        <taxon>Lachnospirales</taxon>
        <taxon>Lachnospiraceae</taxon>
        <taxon>Otoolea</taxon>
    </lineage>
</organism>
<dbReference type="InterPro" id="IPR004682">
    <property type="entry name" value="TRAP_DctP"/>
</dbReference>
<dbReference type="GO" id="GO:0030288">
    <property type="term" value="C:outer membrane-bounded periplasmic space"/>
    <property type="evidence" value="ECO:0007669"/>
    <property type="project" value="InterPro"/>
</dbReference>
<dbReference type="Pfam" id="PF03480">
    <property type="entry name" value="DctP"/>
    <property type="match status" value="1"/>
</dbReference>
<name>A0AAW5F269_CLOSY</name>
<accession>A0AAW5F269</accession>
<feature type="chain" id="PRO_5043599313" evidence="5">
    <location>
        <begin position="24"/>
        <end position="366"/>
    </location>
</feature>
<dbReference type="GO" id="GO:0055085">
    <property type="term" value="P:transmembrane transport"/>
    <property type="evidence" value="ECO:0007669"/>
    <property type="project" value="InterPro"/>
</dbReference>
<dbReference type="PANTHER" id="PTHR33376">
    <property type="match status" value="1"/>
</dbReference>
<sequence length="366" mass="40214">MKRSVKAAAAILTAVSMVTGLTACGSSGSASGTPAAQSESKSDTSQNPASGGSEYTGESYQISLGHICSESHSLHKCCLAFKEEVESKSGRKITVEIHPNSELGGDEAMLESVALGTLTMVVPSANLLSAYVDGFQVLGMPYLFDTPEHAFAAMDGDLGTILNKKLEDGNVGLLNLGYNFNGIRNMTNNKRPIKTPDDLKGLKMRCMSNQVYIKMFEALGANATPMSWSELFTALQQGTVDGEENPASLIYEAKFQEVQKYISTTEHIYDFCGIVINRNFYEGMDEQARKILDDAVQTKLIDEQRSMELDNNDEYLKKLQEEGMELTELTAEERKAFADKVAPMYENWETTYGQDIVDAVEKYRAQ</sequence>